<dbReference type="GO" id="GO:0005524">
    <property type="term" value="F:ATP binding"/>
    <property type="evidence" value="ECO:0007669"/>
    <property type="project" value="InterPro"/>
</dbReference>
<feature type="domain" description="TIP49 P-loop" evidence="1">
    <location>
        <begin position="117"/>
        <end position="169"/>
    </location>
</feature>
<keyword evidence="3" id="KW-1185">Reference proteome</keyword>
<evidence type="ECO:0000313" key="2">
    <source>
        <dbReference type="EMBL" id="KAK9053655.1"/>
    </source>
</evidence>
<evidence type="ECO:0000313" key="3">
    <source>
        <dbReference type="Proteomes" id="UP001408789"/>
    </source>
</evidence>
<reference evidence="2 3" key="1">
    <citation type="submission" date="2024-04" db="EMBL/GenBank/DDBJ databases">
        <title>The reference genome of an endangered Asteraceae, Deinandra increscens subsp. villosa, native to the Central Coast of California.</title>
        <authorList>
            <person name="Guilliams M."/>
            <person name="Hasenstab-Lehman K."/>
            <person name="Meyer R."/>
            <person name="Mcevoy S."/>
        </authorList>
    </citation>
    <scope>NUCLEOTIDE SEQUENCE [LARGE SCALE GENOMIC DNA]</scope>
    <source>
        <tissue evidence="2">Leaf</tissue>
    </source>
</reference>
<organism evidence="2 3">
    <name type="scientific">Deinandra increscens subsp. villosa</name>
    <dbReference type="NCBI Taxonomy" id="3103831"/>
    <lineage>
        <taxon>Eukaryota</taxon>
        <taxon>Viridiplantae</taxon>
        <taxon>Streptophyta</taxon>
        <taxon>Embryophyta</taxon>
        <taxon>Tracheophyta</taxon>
        <taxon>Spermatophyta</taxon>
        <taxon>Magnoliopsida</taxon>
        <taxon>eudicotyledons</taxon>
        <taxon>Gunneridae</taxon>
        <taxon>Pentapetalae</taxon>
        <taxon>asterids</taxon>
        <taxon>campanulids</taxon>
        <taxon>Asterales</taxon>
        <taxon>Asteraceae</taxon>
        <taxon>Asteroideae</taxon>
        <taxon>Heliantheae alliance</taxon>
        <taxon>Madieae</taxon>
        <taxon>Madiinae</taxon>
        <taxon>Deinandra</taxon>
    </lineage>
</organism>
<dbReference type="InterPro" id="IPR010339">
    <property type="entry name" value="TIP49_P-loop"/>
</dbReference>
<protein>
    <recommendedName>
        <fullName evidence="1">TIP49 P-loop domain-containing protein</fullName>
    </recommendedName>
</protein>
<gene>
    <name evidence="2" type="ORF">SSX86_024729</name>
</gene>
<sequence length="169" mass="18716">MKWVIESKEKCSKAARTPRSHHTGDFNFRDFEFQTTAKKRSVSGLLLKKKAYVPSHLQVSIERQEEEERLQSTVRRKAYVPSHLQVIVLVPVQGFKETQEVGVHVTLAGFGEEAIFLQSNVILPKVAAREADGLVDMVRHKKMAGRALLLVGPPGPPGMGKTALAFGVS</sequence>
<dbReference type="InterPro" id="IPR027417">
    <property type="entry name" value="P-loop_NTPase"/>
</dbReference>
<evidence type="ECO:0000259" key="1">
    <source>
        <dbReference type="Pfam" id="PF06068"/>
    </source>
</evidence>
<accession>A0AAP0GN92</accession>
<proteinExistence type="predicted"/>
<comment type="caution">
    <text evidence="2">The sequence shown here is derived from an EMBL/GenBank/DDBJ whole genome shotgun (WGS) entry which is preliminary data.</text>
</comment>
<dbReference type="Proteomes" id="UP001408789">
    <property type="component" value="Unassembled WGS sequence"/>
</dbReference>
<dbReference type="Pfam" id="PF06068">
    <property type="entry name" value="TIP49"/>
    <property type="match status" value="1"/>
</dbReference>
<dbReference type="AlphaFoldDB" id="A0AAP0GN92"/>
<dbReference type="Gene3D" id="3.40.50.300">
    <property type="entry name" value="P-loop containing nucleotide triphosphate hydrolases"/>
    <property type="match status" value="1"/>
</dbReference>
<name>A0AAP0GN92_9ASTR</name>
<dbReference type="EMBL" id="JBCNJP010000025">
    <property type="protein sequence ID" value="KAK9053655.1"/>
    <property type="molecule type" value="Genomic_DNA"/>
</dbReference>